<accession>A0A2U2HKE6</accession>
<dbReference type="EMBL" id="PXWF02000222">
    <property type="protein sequence ID" value="PWF47944.1"/>
    <property type="molecule type" value="Genomic_DNA"/>
</dbReference>
<feature type="coiled-coil region" evidence="1">
    <location>
        <begin position="115"/>
        <end position="191"/>
    </location>
</feature>
<feature type="region of interest" description="Disordered" evidence="2">
    <location>
        <begin position="62"/>
        <end position="114"/>
    </location>
</feature>
<keyword evidence="3" id="KW-0472">Membrane</keyword>
<name>A0A2U2HKE6_9BURK</name>
<protein>
    <submittedName>
        <fullName evidence="4">Cell envelope integrity protein TolA</fullName>
    </submittedName>
</protein>
<proteinExistence type="predicted"/>
<dbReference type="SUPFAM" id="SSF74653">
    <property type="entry name" value="TolA/TonB C-terminal domain"/>
    <property type="match status" value="1"/>
</dbReference>
<dbReference type="Pfam" id="PF13103">
    <property type="entry name" value="TonB_2"/>
    <property type="match status" value="1"/>
</dbReference>
<evidence type="ECO:0000256" key="3">
    <source>
        <dbReference type="SAM" id="Phobius"/>
    </source>
</evidence>
<evidence type="ECO:0000313" key="5">
    <source>
        <dbReference type="Proteomes" id="UP000241421"/>
    </source>
</evidence>
<feature type="transmembrane region" description="Helical" evidence="3">
    <location>
        <begin position="20"/>
        <end position="41"/>
    </location>
</feature>
<keyword evidence="3" id="KW-0812">Transmembrane</keyword>
<evidence type="ECO:0000256" key="2">
    <source>
        <dbReference type="SAM" id="MobiDB-lite"/>
    </source>
</evidence>
<keyword evidence="1" id="KW-0175">Coiled coil</keyword>
<feature type="compositionally biased region" description="Pro residues" evidence="2">
    <location>
        <begin position="65"/>
        <end position="96"/>
    </location>
</feature>
<sequence>MTPASPNGAPYRVPPEPSRWPSIALAALVHAGLLLFLWIGVSWQNTEPVVIEAEVWDMKTQSAAPAPPPASEPVAEPLPPPEPVPEPIPEPVPEPVARPIEPPKEQPAAPKPPDIAIEKAKLKAEKLRLKELEEKQVKELAAKEKARELAEKKKLDDAKKAMLNKLAAAAKKATDDEADRLENARQNALKRMIGKASDTGSAAQSTASVIDKSYLADIRRKIKGETSYAGNTNVPSNPQAVFTLAQLPTGEILPGSVRMKKSSGVAAFDEAVENGIIKSSPLPKKKDGTVERNLVIAFSMKDLD</sequence>
<dbReference type="Gene3D" id="3.30.1150.10">
    <property type="match status" value="1"/>
</dbReference>
<dbReference type="AlphaFoldDB" id="A0A2U2HKE6"/>
<organism evidence="4 5">
    <name type="scientific">Massilia glaciei</name>
    <dbReference type="NCBI Taxonomy" id="1524097"/>
    <lineage>
        <taxon>Bacteria</taxon>
        <taxon>Pseudomonadati</taxon>
        <taxon>Pseudomonadota</taxon>
        <taxon>Betaproteobacteria</taxon>
        <taxon>Burkholderiales</taxon>
        <taxon>Oxalobacteraceae</taxon>
        <taxon>Telluria group</taxon>
        <taxon>Massilia</taxon>
    </lineage>
</organism>
<dbReference type="OrthoDB" id="5298892at2"/>
<gene>
    <name evidence="4" type="ORF">C7C56_013130</name>
</gene>
<evidence type="ECO:0000256" key="1">
    <source>
        <dbReference type="SAM" id="Coils"/>
    </source>
</evidence>
<keyword evidence="3" id="KW-1133">Transmembrane helix</keyword>
<reference evidence="4 5" key="1">
    <citation type="submission" date="2018-04" db="EMBL/GenBank/DDBJ databases">
        <title>Massilia violaceinigra sp. nov., a novel purple-pigmented bacterium isolated from Tianshan glacier, Xinjiang, China.</title>
        <authorList>
            <person name="Wang H."/>
        </authorList>
    </citation>
    <scope>NUCLEOTIDE SEQUENCE [LARGE SCALE GENOMIC DNA]</scope>
    <source>
        <strain evidence="4 5">B448-2</strain>
    </source>
</reference>
<keyword evidence="5" id="KW-1185">Reference proteome</keyword>
<comment type="caution">
    <text evidence="4">The sequence shown here is derived from an EMBL/GenBank/DDBJ whole genome shotgun (WGS) entry which is preliminary data.</text>
</comment>
<evidence type="ECO:0000313" key="4">
    <source>
        <dbReference type="EMBL" id="PWF47944.1"/>
    </source>
</evidence>
<dbReference type="Proteomes" id="UP000241421">
    <property type="component" value="Unassembled WGS sequence"/>
</dbReference>